<dbReference type="PANTHER" id="PTHR42788:SF19">
    <property type="entry name" value="ALIPHATIC SULFONATES IMPORT ATP-BINDING PROTEIN SSUB 2"/>
    <property type="match status" value="1"/>
</dbReference>
<dbReference type="SUPFAM" id="SSF52540">
    <property type="entry name" value="P-loop containing nucleoside triphosphate hydrolases"/>
    <property type="match status" value="1"/>
</dbReference>
<keyword evidence="4 6" id="KW-0067">ATP-binding</keyword>
<comment type="caution">
    <text evidence="6">The sequence shown here is derived from an EMBL/GenBank/DDBJ whole genome shotgun (WGS) entry which is preliminary data.</text>
</comment>
<keyword evidence="2" id="KW-0813">Transport</keyword>
<dbReference type="InterPro" id="IPR027417">
    <property type="entry name" value="P-loop_NTPase"/>
</dbReference>
<dbReference type="GO" id="GO:0016887">
    <property type="term" value="F:ATP hydrolysis activity"/>
    <property type="evidence" value="ECO:0007669"/>
    <property type="project" value="InterPro"/>
</dbReference>
<keyword evidence="7" id="KW-1185">Reference proteome</keyword>
<gene>
    <name evidence="6" type="ORF">HW932_19185</name>
</gene>
<reference evidence="6 7" key="1">
    <citation type="submission" date="2020-06" db="EMBL/GenBank/DDBJ databases">
        <title>Whole-genome sequence of Allochromatium humboldtianum DSM 21881, type strain.</title>
        <authorList>
            <person name="Kyndt J.A."/>
            <person name="Meyer T.E."/>
        </authorList>
    </citation>
    <scope>NUCLEOTIDE SEQUENCE [LARGE SCALE GENOMIC DNA]</scope>
    <source>
        <strain evidence="6 7">DSM 21881</strain>
    </source>
</reference>
<dbReference type="PANTHER" id="PTHR42788">
    <property type="entry name" value="TAURINE IMPORT ATP-BINDING PROTEIN-RELATED"/>
    <property type="match status" value="1"/>
</dbReference>
<evidence type="ECO:0000256" key="1">
    <source>
        <dbReference type="ARBA" id="ARBA00005417"/>
    </source>
</evidence>
<comment type="similarity">
    <text evidence="1">Belongs to the ABC transporter superfamily.</text>
</comment>
<feature type="domain" description="ABC transporter" evidence="5">
    <location>
        <begin position="13"/>
        <end position="244"/>
    </location>
</feature>
<protein>
    <submittedName>
        <fullName evidence="6">ABC transporter ATP-binding protein</fullName>
    </submittedName>
</protein>
<dbReference type="PROSITE" id="PS50893">
    <property type="entry name" value="ABC_TRANSPORTER_2"/>
    <property type="match status" value="1"/>
</dbReference>
<name>A0A850RDF2_9GAMM</name>
<dbReference type="AlphaFoldDB" id="A0A850RDF2"/>
<dbReference type="InterPro" id="IPR017871">
    <property type="entry name" value="ABC_transporter-like_CS"/>
</dbReference>
<dbReference type="Pfam" id="PF00005">
    <property type="entry name" value="ABC_tran"/>
    <property type="match status" value="1"/>
</dbReference>
<dbReference type="SMART" id="SM00382">
    <property type="entry name" value="AAA"/>
    <property type="match status" value="1"/>
</dbReference>
<organism evidence="6 7">
    <name type="scientific">Allochromatium humboldtianum</name>
    <dbReference type="NCBI Taxonomy" id="504901"/>
    <lineage>
        <taxon>Bacteria</taxon>
        <taxon>Pseudomonadati</taxon>
        <taxon>Pseudomonadota</taxon>
        <taxon>Gammaproteobacteria</taxon>
        <taxon>Chromatiales</taxon>
        <taxon>Chromatiaceae</taxon>
        <taxon>Allochromatium</taxon>
    </lineage>
</organism>
<dbReference type="InterPro" id="IPR050166">
    <property type="entry name" value="ABC_transporter_ATP-bind"/>
</dbReference>
<evidence type="ECO:0000259" key="5">
    <source>
        <dbReference type="PROSITE" id="PS50893"/>
    </source>
</evidence>
<evidence type="ECO:0000256" key="3">
    <source>
        <dbReference type="ARBA" id="ARBA00022741"/>
    </source>
</evidence>
<evidence type="ECO:0000313" key="7">
    <source>
        <dbReference type="Proteomes" id="UP000592294"/>
    </source>
</evidence>
<accession>A0A850RDF2</accession>
<dbReference type="InterPro" id="IPR003593">
    <property type="entry name" value="AAA+_ATPase"/>
</dbReference>
<dbReference type="InterPro" id="IPR003439">
    <property type="entry name" value="ABC_transporter-like_ATP-bd"/>
</dbReference>
<dbReference type="PROSITE" id="PS00211">
    <property type="entry name" value="ABC_TRANSPORTER_1"/>
    <property type="match status" value="1"/>
</dbReference>
<dbReference type="Proteomes" id="UP000592294">
    <property type="component" value="Unassembled WGS sequence"/>
</dbReference>
<dbReference type="EMBL" id="JABZEO010000020">
    <property type="protein sequence ID" value="NVZ11378.1"/>
    <property type="molecule type" value="Genomic_DNA"/>
</dbReference>
<evidence type="ECO:0000256" key="2">
    <source>
        <dbReference type="ARBA" id="ARBA00022448"/>
    </source>
</evidence>
<keyword evidence="3" id="KW-0547">Nucleotide-binding</keyword>
<proteinExistence type="inferred from homology"/>
<evidence type="ECO:0000313" key="6">
    <source>
        <dbReference type="EMBL" id="NVZ11378.1"/>
    </source>
</evidence>
<dbReference type="GO" id="GO:0005524">
    <property type="term" value="F:ATP binding"/>
    <property type="evidence" value="ECO:0007669"/>
    <property type="project" value="UniProtKB-KW"/>
</dbReference>
<dbReference type="Gene3D" id="3.40.50.300">
    <property type="entry name" value="P-loop containing nucleotide triphosphate hydrolases"/>
    <property type="match status" value="1"/>
</dbReference>
<evidence type="ECO:0000256" key="4">
    <source>
        <dbReference type="ARBA" id="ARBA00022840"/>
    </source>
</evidence>
<sequence>MATWIQTMPTPLLAAQGLALSYRRGAPPVFTDVDLAVRPREIVALVGESGCGKSSLLGLLAGLNAPSCGEIRFRDTPVRRTPGEIAVVFQDPCLLPWLSVEGNAGFGLGFRSLGLPHVERRARVAEALADVGLAEHARRYPHQLSGGMAQRVALARALGRRPALILLDEPFSALDAITREAMQTLLTELVHRHASAALLVTHDLDEALRVSDRVLLMGGRSAGLVGEWELLETLGPAPRERHLRGILDLRAEILDALTRHRVPAASDPSASPCHAASGFSFDPIALPETP</sequence>